<feature type="domain" description="Abortive phage infection protein C-terminal" evidence="1">
    <location>
        <begin position="249"/>
        <end position="381"/>
    </location>
</feature>
<dbReference type="RefSeq" id="WP_310343708.1">
    <property type="nucleotide sequence ID" value="NZ_JAVDXQ010000002.1"/>
</dbReference>
<evidence type="ECO:0000313" key="2">
    <source>
        <dbReference type="EMBL" id="MDR7296382.1"/>
    </source>
</evidence>
<dbReference type="InterPro" id="IPR018891">
    <property type="entry name" value="AIPR_C"/>
</dbReference>
<evidence type="ECO:0000259" key="1">
    <source>
        <dbReference type="Pfam" id="PF10592"/>
    </source>
</evidence>
<keyword evidence="3" id="KW-1185">Reference proteome</keyword>
<dbReference type="Proteomes" id="UP001180536">
    <property type="component" value="Unassembled WGS sequence"/>
</dbReference>
<dbReference type="EMBL" id="JAVDXQ010000002">
    <property type="protein sequence ID" value="MDR7296382.1"/>
    <property type="molecule type" value="Genomic_DNA"/>
</dbReference>
<reference evidence="2 3" key="1">
    <citation type="submission" date="2023-07" db="EMBL/GenBank/DDBJ databases">
        <title>Sorghum-associated microbial communities from plants grown in Nebraska, USA.</title>
        <authorList>
            <person name="Schachtman D."/>
        </authorList>
    </citation>
    <scope>NUCLEOTIDE SEQUENCE [LARGE SCALE GENOMIC DNA]</scope>
    <source>
        <strain evidence="2 3">BE310</strain>
    </source>
</reference>
<dbReference type="Pfam" id="PF10592">
    <property type="entry name" value="AIPR"/>
    <property type="match status" value="1"/>
</dbReference>
<accession>A0ABU1Z6Z9</accession>
<sequence length="598" mass="66309">MKYATKSNNTANGGRGMSKPWETAFDSRTDLAEYGDNALGLFALGLKFGIEDLETVAADAITDGSDDKKCDIVYIDESEGYAVITQCYKSSKARQSAPANKASDLNTAVSWLFQRPLKELPERISSPARQLRDGIKDGQIKKIFIWYVHNLPESSNVTDELKTVEETLKSALTQRFADKAIAVSAHEIGQNTFETWYSETLSPILVNDDFKIELKHGYEVAGPNWSAYVTSVPASFLHRTYKKHRTKLFSANVRDYLGSRSSDSNINNGIKKTAETEPANFWVFNNGLTILVNDYAEVSGTRKKSLIISGMSIVNGAQTTGAIASLTKSPTEVEIPARFVKTSDADLVHSIIQYNNSQNKVTASDFRSTDSVQKRLKEQMSRIPNAEYEGGRRGGAGDSIARRPNLLPSYTVGQSLAAMHGDPVTAYNQKTDIWINDRLYSRYFNEETSAHHIIFAFGLLRSVEHRKLALMAKHKAASTSLTTAEERQLSFFRKRGSIYLLVSAISACMETFLGRKVPNIYRLSFGDKTSPKDAQKIWNEIVDVTAPLCAQLDEALNDGLKSGERAESAISKFQGLVEVTADSNASKFKLFKQKIVSR</sequence>
<gene>
    <name evidence="2" type="ORF">J2X16_001721</name>
</gene>
<name>A0ABU1Z6Z9_9BURK</name>
<protein>
    <recommendedName>
        <fullName evidence="1">Abortive phage infection protein C-terminal domain-containing protein</fullName>
    </recommendedName>
</protein>
<comment type="caution">
    <text evidence="2">The sequence shown here is derived from an EMBL/GenBank/DDBJ whole genome shotgun (WGS) entry which is preliminary data.</text>
</comment>
<organism evidence="2 3">
    <name type="scientific">Pelomonas aquatica</name>
    <dbReference type="NCBI Taxonomy" id="431058"/>
    <lineage>
        <taxon>Bacteria</taxon>
        <taxon>Pseudomonadati</taxon>
        <taxon>Pseudomonadota</taxon>
        <taxon>Betaproteobacteria</taxon>
        <taxon>Burkholderiales</taxon>
        <taxon>Sphaerotilaceae</taxon>
        <taxon>Roseateles</taxon>
    </lineage>
</organism>
<proteinExistence type="predicted"/>
<evidence type="ECO:0000313" key="3">
    <source>
        <dbReference type="Proteomes" id="UP001180536"/>
    </source>
</evidence>